<dbReference type="PANTHER" id="PTHR12329:SF16">
    <property type="entry name" value="BAG FAMILY MOLECULAR CHAPERONE REGULATOR 1"/>
    <property type="match status" value="1"/>
</dbReference>
<feature type="domain" description="BAG" evidence="4">
    <location>
        <begin position="130"/>
        <end position="183"/>
    </location>
</feature>
<dbReference type="SMART" id="SM00213">
    <property type="entry name" value="UBQ"/>
    <property type="match status" value="1"/>
</dbReference>
<evidence type="ECO:0008006" key="7">
    <source>
        <dbReference type="Google" id="ProtNLM"/>
    </source>
</evidence>
<dbReference type="PROSITE" id="PS51035">
    <property type="entry name" value="BAG"/>
    <property type="match status" value="1"/>
</dbReference>
<evidence type="ECO:0000313" key="5">
    <source>
        <dbReference type="EMBL" id="TFK44356.1"/>
    </source>
</evidence>
<feature type="region of interest" description="Disordered" evidence="2">
    <location>
        <begin position="75"/>
        <end position="96"/>
    </location>
</feature>
<dbReference type="CDD" id="cd17039">
    <property type="entry name" value="Ubl_ubiquitin_like"/>
    <property type="match status" value="1"/>
</dbReference>
<dbReference type="Pfam" id="PF00240">
    <property type="entry name" value="ubiquitin"/>
    <property type="match status" value="1"/>
</dbReference>
<dbReference type="SMART" id="SM00264">
    <property type="entry name" value="BAG"/>
    <property type="match status" value="1"/>
</dbReference>
<dbReference type="GO" id="GO:0000774">
    <property type="term" value="F:adenyl-nucleotide exchange factor activity"/>
    <property type="evidence" value="ECO:0007669"/>
    <property type="project" value="TreeGrafter"/>
</dbReference>
<evidence type="ECO:0000259" key="3">
    <source>
        <dbReference type="PROSITE" id="PS50053"/>
    </source>
</evidence>
<evidence type="ECO:0000256" key="1">
    <source>
        <dbReference type="ARBA" id="ARBA00023186"/>
    </source>
</evidence>
<dbReference type="InterPro" id="IPR003103">
    <property type="entry name" value="BAG_domain"/>
</dbReference>
<evidence type="ECO:0000313" key="6">
    <source>
        <dbReference type="Proteomes" id="UP000308652"/>
    </source>
</evidence>
<keyword evidence="6" id="KW-1185">Reference proteome</keyword>
<dbReference type="GO" id="GO:0005829">
    <property type="term" value="C:cytosol"/>
    <property type="evidence" value="ECO:0007669"/>
    <property type="project" value="TreeGrafter"/>
</dbReference>
<feature type="domain" description="Ubiquitin-like" evidence="3">
    <location>
        <begin position="1"/>
        <end position="71"/>
    </location>
</feature>
<dbReference type="PROSITE" id="PS50053">
    <property type="entry name" value="UBIQUITIN_2"/>
    <property type="match status" value="1"/>
</dbReference>
<dbReference type="PANTHER" id="PTHR12329">
    <property type="entry name" value="BCL2-ASSOCIATED ATHANOGENE"/>
    <property type="match status" value="1"/>
</dbReference>
<evidence type="ECO:0000256" key="2">
    <source>
        <dbReference type="SAM" id="MobiDB-lite"/>
    </source>
</evidence>
<evidence type="ECO:0000259" key="4">
    <source>
        <dbReference type="PROSITE" id="PS51035"/>
    </source>
</evidence>
<protein>
    <recommendedName>
        <fullName evidence="7">BAG domain-containing protein</fullName>
    </recommendedName>
</protein>
<dbReference type="GO" id="GO:0050821">
    <property type="term" value="P:protein stabilization"/>
    <property type="evidence" value="ECO:0007669"/>
    <property type="project" value="TreeGrafter"/>
</dbReference>
<dbReference type="Proteomes" id="UP000308652">
    <property type="component" value="Unassembled WGS sequence"/>
</dbReference>
<dbReference type="InterPro" id="IPR000626">
    <property type="entry name" value="Ubiquitin-like_dom"/>
</dbReference>
<dbReference type="GO" id="GO:0051087">
    <property type="term" value="F:protein-folding chaperone binding"/>
    <property type="evidence" value="ECO:0007669"/>
    <property type="project" value="InterPro"/>
</dbReference>
<dbReference type="Gene3D" id="1.20.58.120">
    <property type="entry name" value="BAG domain"/>
    <property type="match status" value="1"/>
</dbReference>
<dbReference type="Gene3D" id="3.10.20.90">
    <property type="entry name" value="Phosphatidylinositol 3-kinase Catalytic Subunit, Chain A, domain 1"/>
    <property type="match status" value="1"/>
</dbReference>
<gene>
    <name evidence="5" type="ORF">BDQ12DRAFT_640922</name>
</gene>
<reference evidence="5 6" key="1">
    <citation type="journal article" date="2019" name="Nat. Ecol. Evol.">
        <title>Megaphylogeny resolves global patterns of mushroom evolution.</title>
        <authorList>
            <person name="Varga T."/>
            <person name="Krizsan K."/>
            <person name="Foldi C."/>
            <person name="Dima B."/>
            <person name="Sanchez-Garcia M."/>
            <person name="Sanchez-Ramirez S."/>
            <person name="Szollosi G.J."/>
            <person name="Szarkandi J.G."/>
            <person name="Papp V."/>
            <person name="Albert L."/>
            <person name="Andreopoulos W."/>
            <person name="Angelini C."/>
            <person name="Antonin V."/>
            <person name="Barry K.W."/>
            <person name="Bougher N.L."/>
            <person name="Buchanan P."/>
            <person name="Buyck B."/>
            <person name="Bense V."/>
            <person name="Catcheside P."/>
            <person name="Chovatia M."/>
            <person name="Cooper J."/>
            <person name="Damon W."/>
            <person name="Desjardin D."/>
            <person name="Finy P."/>
            <person name="Geml J."/>
            <person name="Haridas S."/>
            <person name="Hughes K."/>
            <person name="Justo A."/>
            <person name="Karasinski D."/>
            <person name="Kautmanova I."/>
            <person name="Kiss B."/>
            <person name="Kocsube S."/>
            <person name="Kotiranta H."/>
            <person name="LaButti K.M."/>
            <person name="Lechner B.E."/>
            <person name="Liimatainen K."/>
            <person name="Lipzen A."/>
            <person name="Lukacs Z."/>
            <person name="Mihaltcheva S."/>
            <person name="Morgado L.N."/>
            <person name="Niskanen T."/>
            <person name="Noordeloos M.E."/>
            <person name="Ohm R.A."/>
            <person name="Ortiz-Santana B."/>
            <person name="Ovrebo C."/>
            <person name="Racz N."/>
            <person name="Riley R."/>
            <person name="Savchenko A."/>
            <person name="Shiryaev A."/>
            <person name="Soop K."/>
            <person name="Spirin V."/>
            <person name="Szebenyi C."/>
            <person name="Tomsovsky M."/>
            <person name="Tulloss R.E."/>
            <person name="Uehling J."/>
            <person name="Grigoriev I.V."/>
            <person name="Vagvolgyi C."/>
            <person name="Papp T."/>
            <person name="Martin F.M."/>
            <person name="Miettinen O."/>
            <person name="Hibbett D.S."/>
            <person name="Nagy L.G."/>
        </authorList>
    </citation>
    <scope>NUCLEOTIDE SEQUENCE [LARGE SCALE GENOMIC DNA]</scope>
    <source>
        <strain evidence="5 6">CBS 166.37</strain>
    </source>
</reference>
<dbReference type="GO" id="GO:0005634">
    <property type="term" value="C:nucleus"/>
    <property type="evidence" value="ECO:0007669"/>
    <property type="project" value="TreeGrafter"/>
</dbReference>
<dbReference type="AlphaFoldDB" id="A0A5C3MJ12"/>
<dbReference type="SUPFAM" id="SSF63491">
    <property type="entry name" value="BAG domain"/>
    <property type="match status" value="1"/>
</dbReference>
<accession>A0A5C3MJ12</accession>
<dbReference type="OrthoDB" id="417450at2759"/>
<proteinExistence type="predicted"/>
<dbReference type="InterPro" id="IPR039773">
    <property type="entry name" value="BAG_chaperone_regulator"/>
</dbReference>
<dbReference type="Pfam" id="PF02179">
    <property type="entry name" value="BAG"/>
    <property type="match status" value="1"/>
</dbReference>
<dbReference type="SUPFAM" id="SSF54236">
    <property type="entry name" value="Ubiquitin-like"/>
    <property type="match status" value="1"/>
</dbReference>
<organism evidence="5 6">
    <name type="scientific">Crucibulum laeve</name>
    <dbReference type="NCBI Taxonomy" id="68775"/>
    <lineage>
        <taxon>Eukaryota</taxon>
        <taxon>Fungi</taxon>
        <taxon>Dikarya</taxon>
        <taxon>Basidiomycota</taxon>
        <taxon>Agaricomycotina</taxon>
        <taxon>Agaricomycetes</taxon>
        <taxon>Agaricomycetidae</taxon>
        <taxon>Agaricales</taxon>
        <taxon>Agaricineae</taxon>
        <taxon>Nidulariaceae</taxon>
        <taxon>Crucibulum</taxon>
    </lineage>
</organism>
<dbReference type="STRING" id="68775.A0A5C3MJ12"/>
<name>A0A5C3MJ12_9AGAR</name>
<dbReference type="InterPro" id="IPR029071">
    <property type="entry name" value="Ubiquitin-like_domsf"/>
</dbReference>
<keyword evidence="1" id="KW-0143">Chaperone</keyword>
<dbReference type="InterPro" id="IPR036533">
    <property type="entry name" value="BAG_dom_sf"/>
</dbReference>
<dbReference type="GO" id="GO:0016020">
    <property type="term" value="C:membrane"/>
    <property type="evidence" value="ECO:0007669"/>
    <property type="project" value="TreeGrafter"/>
</dbReference>
<dbReference type="EMBL" id="ML213590">
    <property type="protein sequence ID" value="TFK44356.1"/>
    <property type="molecule type" value="Genomic_DNA"/>
</dbReference>
<sequence length="188" mass="21374">MPVTVKWGRERITFDLPPPDTKLAAVRASLADYTHLPRDAFKLIHAGALMRDDNAPISAYHLHPNSTIALIGHDQPLPPMPNQHHHPPTQPQPRSEQSIIATIQSELNHVRSELTPAVQKFLITLPNTPNQEKEHTRLGEMLLQSLLRLDGITTNHDWEDARRERKEAVREVQGMLDRVDGAWEDRTN</sequence>